<organism evidence="2">
    <name type="scientific">marine metagenome</name>
    <dbReference type="NCBI Taxonomy" id="408172"/>
    <lineage>
        <taxon>unclassified sequences</taxon>
        <taxon>metagenomes</taxon>
        <taxon>ecological metagenomes</taxon>
    </lineage>
</organism>
<name>A0A382EM86_9ZZZZ</name>
<dbReference type="InterPro" id="IPR030995">
    <property type="entry name" value="SoxZ"/>
</dbReference>
<evidence type="ECO:0000313" key="2">
    <source>
        <dbReference type="EMBL" id="SVB51916.1"/>
    </source>
</evidence>
<dbReference type="Gene3D" id="2.60.40.10">
    <property type="entry name" value="Immunoglobulins"/>
    <property type="match status" value="1"/>
</dbReference>
<gene>
    <name evidence="2" type="ORF">METZ01_LOCUS204770</name>
</gene>
<proteinExistence type="predicted"/>
<protein>
    <recommendedName>
        <fullName evidence="1">Sulphur oxidation protein SoxZ domain-containing protein</fullName>
    </recommendedName>
</protein>
<sequence length="103" mass="11959">MASTIRLKSKTRNNITTVRAIIRHPMETGFRVDNETGERVPQHYIKKILVKHNAKVIFSCDWSRAVSKNPYLSFMFKNSKIGDKIEITWFDSKDNTDSLETVI</sequence>
<dbReference type="Pfam" id="PF08770">
    <property type="entry name" value="SoxZ"/>
    <property type="match status" value="1"/>
</dbReference>
<dbReference type="InterPro" id="IPR013783">
    <property type="entry name" value="Ig-like_fold"/>
</dbReference>
<evidence type="ECO:0000259" key="1">
    <source>
        <dbReference type="Pfam" id="PF08770"/>
    </source>
</evidence>
<dbReference type="AlphaFoldDB" id="A0A382EM86"/>
<accession>A0A382EM86</accession>
<reference evidence="2" key="1">
    <citation type="submission" date="2018-05" db="EMBL/GenBank/DDBJ databases">
        <authorList>
            <person name="Lanie J.A."/>
            <person name="Ng W.-L."/>
            <person name="Kazmierczak K.M."/>
            <person name="Andrzejewski T.M."/>
            <person name="Davidsen T.M."/>
            <person name="Wayne K.J."/>
            <person name="Tettelin H."/>
            <person name="Glass J.I."/>
            <person name="Rusch D."/>
            <person name="Podicherti R."/>
            <person name="Tsui H.-C.T."/>
            <person name="Winkler M.E."/>
        </authorList>
    </citation>
    <scope>NUCLEOTIDE SEQUENCE</scope>
</reference>
<feature type="domain" description="Sulphur oxidation protein SoxZ" evidence="1">
    <location>
        <begin position="6"/>
        <end position="100"/>
    </location>
</feature>
<dbReference type="SUPFAM" id="SSF81296">
    <property type="entry name" value="E set domains"/>
    <property type="match status" value="1"/>
</dbReference>
<dbReference type="InterPro" id="IPR014756">
    <property type="entry name" value="Ig_E-set"/>
</dbReference>
<dbReference type="NCBIfam" id="TIGR04490">
    <property type="entry name" value="SoxZ_true"/>
    <property type="match status" value="1"/>
</dbReference>
<dbReference type="EMBL" id="UINC01045306">
    <property type="protein sequence ID" value="SVB51916.1"/>
    <property type="molecule type" value="Genomic_DNA"/>
</dbReference>
<dbReference type="InterPro" id="IPR014880">
    <property type="entry name" value="SoxZ_dom"/>
</dbReference>